<sequence>MSKFKYIAQFALTFFFYSIAQAQSTGLLYDPEPPVDSAYVRVLVPADNNSKMAVHVDGKVRVPSVTAGQVSDYMVVESGKHTLSLHSPGKAQAALMMSLDVTQGAALTVAFTSSQPASKPVVFEDKKGTNKLKSMLSVYQLALQNTSMDITTSNGKTKVFTGMAYGTMNAIQVNPIKVELKASKTGETSALALATLDMTQGAAYSIFLLPKSGTNVSSYVIQNKIERYTGK</sequence>
<evidence type="ECO:0000256" key="5">
    <source>
        <dbReference type="ARBA" id="ARBA00022729"/>
    </source>
</evidence>
<keyword evidence="10" id="KW-1185">Reference proteome</keyword>
<feature type="signal peptide" evidence="8">
    <location>
        <begin position="1"/>
        <end position="22"/>
    </location>
</feature>
<dbReference type="InterPro" id="IPR035422">
    <property type="entry name" value="AlgF"/>
</dbReference>
<organism evidence="9 10">
    <name type="scientific">Rhodoferax lithotrophicus</name>
    <dbReference type="NCBI Taxonomy" id="2798804"/>
    <lineage>
        <taxon>Bacteria</taxon>
        <taxon>Pseudomonadati</taxon>
        <taxon>Pseudomonadota</taxon>
        <taxon>Betaproteobacteria</taxon>
        <taxon>Burkholderiales</taxon>
        <taxon>Comamonadaceae</taxon>
        <taxon>Rhodoferax</taxon>
    </lineage>
</organism>
<evidence type="ECO:0000256" key="3">
    <source>
        <dbReference type="ARBA" id="ARBA00010033"/>
    </source>
</evidence>
<dbReference type="Pfam" id="PF11182">
    <property type="entry name" value="AlgF"/>
    <property type="match status" value="1"/>
</dbReference>
<comment type="pathway">
    <text evidence="2">Glycan biosynthesis; alginate biosynthesis.</text>
</comment>
<comment type="subcellular location">
    <subcellularLocation>
        <location evidence="1">Periplasm</location>
    </subcellularLocation>
</comment>
<comment type="similarity">
    <text evidence="3">Belongs to the AlgF family.</text>
</comment>
<keyword evidence="6" id="KW-0574">Periplasm</keyword>
<protein>
    <recommendedName>
        <fullName evidence="4">Alginate biosynthesis protein AlgF</fullName>
    </recommendedName>
</protein>
<proteinExistence type="inferred from homology"/>
<evidence type="ECO:0000256" key="4">
    <source>
        <dbReference type="ARBA" id="ARBA00013964"/>
    </source>
</evidence>
<evidence type="ECO:0000256" key="8">
    <source>
        <dbReference type="SAM" id="SignalP"/>
    </source>
</evidence>
<evidence type="ECO:0000256" key="2">
    <source>
        <dbReference type="ARBA" id="ARBA00005182"/>
    </source>
</evidence>
<accession>A0ABN6D415</accession>
<gene>
    <name evidence="9" type="ORF">MIZ03_0442</name>
</gene>
<name>A0ABN6D415_9BURK</name>
<evidence type="ECO:0000256" key="6">
    <source>
        <dbReference type="ARBA" id="ARBA00022764"/>
    </source>
</evidence>
<keyword evidence="5 8" id="KW-0732">Signal</keyword>
<dbReference type="Proteomes" id="UP000824366">
    <property type="component" value="Chromosome"/>
</dbReference>
<evidence type="ECO:0000256" key="7">
    <source>
        <dbReference type="ARBA" id="ARBA00022841"/>
    </source>
</evidence>
<dbReference type="EMBL" id="AP024238">
    <property type="protein sequence ID" value="BCO25581.1"/>
    <property type="molecule type" value="Genomic_DNA"/>
</dbReference>
<evidence type="ECO:0000256" key="1">
    <source>
        <dbReference type="ARBA" id="ARBA00004418"/>
    </source>
</evidence>
<evidence type="ECO:0000313" key="9">
    <source>
        <dbReference type="EMBL" id="BCO25581.1"/>
    </source>
</evidence>
<keyword evidence="7" id="KW-0016">Alginate biosynthesis</keyword>
<evidence type="ECO:0000313" key="10">
    <source>
        <dbReference type="Proteomes" id="UP000824366"/>
    </source>
</evidence>
<feature type="chain" id="PRO_5047355799" description="Alginate biosynthesis protein AlgF" evidence="8">
    <location>
        <begin position="23"/>
        <end position="231"/>
    </location>
</feature>
<reference evidence="9 10" key="1">
    <citation type="journal article" date="2021" name="Microbiol. Spectr.">
        <title>A Single Bacterium Capable of Oxidation and Reduction of Iron at Circumneutral pH.</title>
        <authorList>
            <person name="Kato S."/>
            <person name="Ohkuma M."/>
        </authorList>
    </citation>
    <scope>NUCLEOTIDE SEQUENCE [LARGE SCALE GENOMIC DNA]</scope>
    <source>
        <strain evidence="9 10">MIZ03</strain>
    </source>
</reference>
<dbReference type="RefSeq" id="WP_223907490.1">
    <property type="nucleotide sequence ID" value="NZ_AP024238.1"/>
</dbReference>